<keyword evidence="2" id="KW-0472">Membrane</keyword>
<dbReference type="GeneID" id="5973095"/>
<name>Q0UQZ3_PHANO</name>
<accession>Q0UQZ3</accession>
<feature type="region of interest" description="Disordered" evidence="1">
    <location>
        <begin position="1"/>
        <end position="28"/>
    </location>
</feature>
<dbReference type="EMBL" id="CH445332">
    <property type="protein sequence ID" value="EAT86885.1"/>
    <property type="molecule type" value="Genomic_DNA"/>
</dbReference>
<organism evidence="3 4">
    <name type="scientific">Phaeosphaeria nodorum (strain SN15 / ATCC MYA-4574 / FGSC 10173)</name>
    <name type="common">Glume blotch fungus</name>
    <name type="synonym">Parastagonospora nodorum</name>
    <dbReference type="NCBI Taxonomy" id="321614"/>
    <lineage>
        <taxon>Eukaryota</taxon>
        <taxon>Fungi</taxon>
        <taxon>Dikarya</taxon>
        <taxon>Ascomycota</taxon>
        <taxon>Pezizomycotina</taxon>
        <taxon>Dothideomycetes</taxon>
        <taxon>Pleosporomycetidae</taxon>
        <taxon>Pleosporales</taxon>
        <taxon>Pleosporineae</taxon>
        <taxon>Phaeosphaeriaceae</taxon>
        <taxon>Parastagonospora</taxon>
    </lineage>
</organism>
<gene>
    <name evidence="3" type="ORF">SNOG_05821</name>
</gene>
<keyword evidence="2" id="KW-0812">Transmembrane</keyword>
<evidence type="ECO:0000313" key="3">
    <source>
        <dbReference type="EMBL" id="EAT86885.1"/>
    </source>
</evidence>
<dbReference type="InParanoid" id="Q0UQZ3"/>
<keyword evidence="2" id="KW-1133">Transmembrane helix</keyword>
<dbReference type="KEGG" id="pno:SNOG_05821"/>
<evidence type="ECO:0000256" key="2">
    <source>
        <dbReference type="SAM" id="Phobius"/>
    </source>
</evidence>
<proteinExistence type="predicted"/>
<sequence>MATDYNDYLDFSDPKSPRSWAPSADPPQINEGYDYVPGPLTMTTIALFGNNTFFEIAVQTWNASLDENSKILPGERLCNLVPFARLEPIPFTSTSIVTWSDSKSPGCDFGIQTQPELLDARQFLSKWLHGFNDTKTAVTALSSAVFLANQAVVTMDQLLSRYSIGSDAREDYGRSIYSGYATTIRKPQLSLSVVIGMTTILTLELLCLAILAWLIYRGPSETRSLDAMAFLRLKERMEEHTSFS</sequence>
<protein>
    <submittedName>
        <fullName evidence="3">Uncharacterized protein</fullName>
    </submittedName>
</protein>
<reference evidence="4" key="1">
    <citation type="journal article" date="2007" name="Plant Cell">
        <title>Dothideomycete-plant interactions illuminated by genome sequencing and EST analysis of the wheat pathogen Stagonospora nodorum.</title>
        <authorList>
            <person name="Hane J.K."/>
            <person name="Lowe R.G."/>
            <person name="Solomon P.S."/>
            <person name="Tan K.C."/>
            <person name="Schoch C.L."/>
            <person name="Spatafora J.W."/>
            <person name="Crous P.W."/>
            <person name="Kodira C."/>
            <person name="Birren B.W."/>
            <person name="Galagan J.E."/>
            <person name="Torriani S.F."/>
            <person name="McDonald B.A."/>
            <person name="Oliver R.P."/>
        </authorList>
    </citation>
    <scope>NUCLEOTIDE SEQUENCE [LARGE SCALE GENOMIC DNA]</scope>
    <source>
        <strain evidence="4">SN15 / ATCC MYA-4574 / FGSC 10173</strain>
    </source>
</reference>
<evidence type="ECO:0000256" key="1">
    <source>
        <dbReference type="SAM" id="MobiDB-lite"/>
    </source>
</evidence>
<dbReference type="AlphaFoldDB" id="Q0UQZ3"/>
<evidence type="ECO:0000313" key="4">
    <source>
        <dbReference type="Proteomes" id="UP000001055"/>
    </source>
</evidence>
<dbReference type="Proteomes" id="UP000001055">
    <property type="component" value="Unassembled WGS sequence"/>
</dbReference>
<feature type="transmembrane region" description="Helical" evidence="2">
    <location>
        <begin position="193"/>
        <end position="216"/>
    </location>
</feature>
<dbReference type="RefSeq" id="XP_001796218.1">
    <property type="nucleotide sequence ID" value="XM_001796166.1"/>
</dbReference>
<dbReference type="HOGENOM" id="CLU_1138358_0_0_1"/>